<dbReference type="AlphaFoldDB" id="A0A316V2Q0"/>
<protein>
    <submittedName>
        <fullName evidence="2">Uncharacterized protein</fullName>
    </submittedName>
</protein>
<evidence type="ECO:0000256" key="1">
    <source>
        <dbReference type="SAM" id="MobiDB-lite"/>
    </source>
</evidence>
<dbReference type="GeneID" id="37029833"/>
<dbReference type="EMBL" id="KZ819662">
    <property type="protein sequence ID" value="PWN30841.1"/>
    <property type="molecule type" value="Genomic_DNA"/>
</dbReference>
<evidence type="ECO:0000313" key="2">
    <source>
        <dbReference type="EMBL" id="PWN30841.1"/>
    </source>
</evidence>
<dbReference type="RefSeq" id="XP_025365453.1">
    <property type="nucleotide sequence ID" value="XM_025508010.1"/>
</dbReference>
<keyword evidence="3" id="KW-1185">Reference proteome</keyword>
<dbReference type="OrthoDB" id="2107880at2759"/>
<proteinExistence type="predicted"/>
<feature type="region of interest" description="Disordered" evidence="1">
    <location>
        <begin position="43"/>
        <end position="78"/>
    </location>
</feature>
<organism evidence="2 3">
    <name type="scientific">Jaminaea rosea</name>
    <dbReference type="NCBI Taxonomy" id="1569628"/>
    <lineage>
        <taxon>Eukaryota</taxon>
        <taxon>Fungi</taxon>
        <taxon>Dikarya</taxon>
        <taxon>Basidiomycota</taxon>
        <taxon>Ustilaginomycotina</taxon>
        <taxon>Exobasidiomycetes</taxon>
        <taxon>Microstromatales</taxon>
        <taxon>Microstromatales incertae sedis</taxon>
        <taxon>Jaminaea</taxon>
    </lineage>
</organism>
<dbReference type="Proteomes" id="UP000245884">
    <property type="component" value="Unassembled WGS sequence"/>
</dbReference>
<name>A0A316V2Q0_9BASI</name>
<accession>A0A316V2Q0</accession>
<dbReference type="Pfam" id="PF20180">
    <property type="entry name" value="UQCC2_CBP6"/>
    <property type="match status" value="1"/>
</dbReference>
<gene>
    <name evidence="2" type="ORF">BDZ90DRAFT_257895</name>
</gene>
<reference evidence="2 3" key="1">
    <citation type="journal article" date="2018" name="Mol. Biol. Evol.">
        <title>Broad Genomic Sampling Reveals a Smut Pathogenic Ancestry of the Fungal Clade Ustilaginomycotina.</title>
        <authorList>
            <person name="Kijpornyongpan T."/>
            <person name="Mondo S.J."/>
            <person name="Barry K."/>
            <person name="Sandor L."/>
            <person name="Lee J."/>
            <person name="Lipzen A."/>
            <person name="Pangilinan J."/>
            <person name="LaButti K."/>
            <person name="Hainaut M."/>
            <person name="Henrissat B."/>
            <person name="Grigoriev I.V."/>
            <person name="Spatafora J.W."/>
            <person name="Aime M.C."/>
        </authorList>
    </citation>
    <scope>NUCLEOTIDE SEQUENCE [LARGE SCALE GENOMIC DNA]</scope>
    <source>
        <strain evidence="2 3">MCA 5214</strain>
    </source>
</reference>
<sequence>MASSSRLPQIYSRFLRLSSSWPIDPLRPKVSFGEAIRINIGKALLTTPPTPTPPIPSSGKNGSPPTPGVTGEPHKDVESLSYKKLTEDEIQYAERAADALEGLRTGRETKDHPMSESILRPKSDPVYYERLRKGIEKAAQGDPLKPSFANRVRIFFGAKPL</sequence>
<evidence type="ECO:0000313" key="3">
    <source>
        <dbReference type="Proteomes" id="UP000245884"/>
    </source>
</evidence>